<evidence type="ECO:0000313" key="2">
    <source>
        <dbReference type="Proteomes" id="UP000008152"/>
    </source>
</evidence>
<protein>
    <submittedName>
        <fullName evidence="1">Uncharacterized protein</fullName>
    </submittedName>
</protein>
<dbReference type="Proteomes" id="UP000008152">
    <property type="component" value="Chromosome I"/>
</dbReference>
<dbReference type="PATRIC" id="fig|338187.36.peg.214"/>
<organism evidence="1 2">
    <name type="scientific">Vibrio campbellii (strain ATCC BAA-1116)</name>
    <dbReference type="NCBI Taxonomy" id="2902295"/>
    <lineage>
        <taxon>Bacteria</taxon>
        <taxon>Pseudomonadati</taxon>
        <taxon>Pseudomonadota</taxon>
        <taxon>Gammaproteobacteria</taxon>
        <taxon>Vibrionales</taxon>
        <taxon>Vibrionaceae</taxon>
        <taxon>Vibrio</taxon>
    </lineage>
</organism>
<name>A7MXD7_VIBC1</name>
<accession>A7MXD7</accession>
<dbReference type="AlphaFoldDB" id="A7MXD7"/>
<reference evidence="1 2" key="1">
    <citation type="submission" date="2007-08" db="EMBL/GenBank/DDBJ databases">
        <authorList>
            <consortium name="The Vibrio harveyi Genome Sequencing Project"/>
            <person name="Bassler B."/>
            <person name="Clifton S.W."/>
            <person name="Fulton L."/>
            <person name="Delehaunty K."/>
            <person name="Fronick C."/>
            <person name="Harrison M."/>
            <person name="Markivic C."/>
            <person name="Fulton R."/>
            <person name="Tin-Wollam A.-M."/>
            <person name="Shah N."/>
            <person name="Pepin K."/>
            <person name="Nash W."/>
            <person name="Thiruvilangam P."/>
            <person name="Bhonagiri V."/>
            <person name="Waters C."/>
            <person name="Tu K.C."/>
            <person name="Irgon J."/>
            <person name="Wilson R.K."/>
        </authorList>
    </citation>
    <scope>NUCLEOTIDE SEQUENCE [LARGE SCALE GENOMIC DNA]</scope>
    <source>
        <strain evidence="2">ATCC BAA-1116 / BB120</strain>
    </source>
</reference>
<dbReference type="EMBL" id="CP000789">
    <property type="protein sequence ID" value="ABU69275.1"/>
    <property type="molecule type" value="Genomic_DNA"/>
</dbReference>
<dbReference type="KEGG" id="vha:VIBHAR_00239"/>
<evidence type="ECO:0000313" key="1">
    <source>
        <dbReference type="EMBL" id="ABU69275.1"/>
    </source>
</evidence>
<gene>
    <name evidence="1" type="ordered locus">VIBHAR_00239</name>
</gene>
<sequence length="73" mass="8516">MEQNYAILPIRHGQMTKMDSWVSFILGFIESKNIQQAPCKANDKARKFALKSEVCMILQQLILKSLILRFFLK</sequence>
<proteinExistence type="predicted"/>